<dbReference type="FunFam" id="1.20.1300.10:FF:000007">
    <property type="entry name" value="Succinate dehydrogenase [ubiquinone] cytochrome b small subunit"/>
    <property type="match status" value="1"/>
</dbReference>
<evidence type="ECO:0000256" key="10">
    <source>
        <dbReference type="PIRSR" id="PIRSR607992-1"/>
    </source>
</evidence>
<keyword evidence="11" id="KW-0408">Iron</keyword>
<evidence type="ECO:0000256" key="5">
    <source>
        <dbReference type="ARBA" id="ARBA00022792"/>
    </source>
</evidence>
<keyword evidence="9 12" id="KW-0472">Membrane</keyword>
<evidence type="ECO:0000313" key="13">
    <source>
        <dbReference type="EMBL" id="TPX08408.1"/>
    </source>
</evidence>
<dbReference type="Pfam" id="PF05328">
    <property type="entry name" value="CybS"/>
    <property type="match status" value="1"/>
</dbReference>
<organism evidence="13 14">
    <name type="scientific">Thyridium curvatum</name>
    <dbReference type="NCBI Taxonomy" id="1093900"/>
    <lineage>
        <taxon>Eukaryota</taxon>
        <taxon>Fungi</taxon>
        <taxon>Dikarya</taxon>
        <taxon>Ascomycota</taxon>
        <taxon>Pezizomycotina</taxon>
        <taxon>Sordariomycetes</taxon>
        <taxon>Sordariomycetidae</taxon>
        <taxon>Thyridiales</taxon>
        <taxon>Thyridiaceae</taxon>
        <taxon>Thyridium</taxon>
    </lineage>
</organism>
<comment type="caution">
    <text evidence="13">The sequence shown here is derived from an EMBL/GenBank/DDBJ whole genome shotgun (WGS) entry which is preliminary data.</text>
</comment>
<dbReference type="GO" id="GO:0006099">
    <property type="term" value="P:tricarboxylic acid cycle"/>
    <property type="evidence" value="ECO:0007669"/>
    <property type="project" value="TreeGrafter"/>
</dbReference>
<protein>
    <recommendedName>
        <fullName evidence="12">Succinate dehydrogenase [ubiquinone] cytochrome b small subunit</fullName>
    </recommendedName>
</protein>
<evidence type="ECO:0000256" key="12">
    <source>
        <dbReference type="RuleBase" id="RU364031"/>
    </source>
</evidence>
<dbReference type="Proteomes" id="UP000319257">
    <property type="component" value="Unassembled WGS sequence"/>
</dbReference>
<dbReference type="FunCoup" id="A0A507AU59">
    <property type="interactions" value="214"/>
</dbReference>
<evidence type="ECO:0000256" key="4">
    <source>
        <dbReference type="ARBA" id="ARBA00022692"/>
    </source>
</evidence>
<feature type="binding site" evidence="10">
    <location>
        <position position="139"/>
    </location>
    <ligand>
        <name>a ubiquinone</name>
        <dbReference type="ChEBI" id="CHEBI:16389"/>
        <note>ligand shared with IP/SDHB</note>
    </ligand>
</feature>
<comment type="similarity">
    <text evidence="2 12">Belongs to the CybS family.</text>
</comment>
<sequence>MASIARSALLRQTTAFAAPSTRIASGLMAQASRSSAIQQQLAKNGARIAAFHASSRRNILPPLPQTINGTVNDPAPVPPPHPSHGSYHWTFDRLIAAGLVPLTVAPFAAGSLNPTLDALLCATVLIHSHMGFQNIIIDYLPKYRMPGIHKAVMWLLNAVTLLVGVGLYEFETNDVGLTEALKRIWKA</sequence>
<keyword evidence="5 12" id="KW-0999">Mitochondrion inner membrane</keyword>
<proteinExistence type="inferred from homology"/>
<accession>A0A507AU59</accession>
<dbReference type="GO" id="GO:0005743">
    <property type="term" value="C:mitochondrial inner membrane"/>
    <property type="evidence" value="ECO:0007669"/>
    <property type="project" value="UniProtKB-SubCell"/>
</dbReference>
<keyword evidence="6 12" id="KW-0809">Transit peptide</keyword>
<dbReference type="PANTHER" id="PTHR13337:SF2">
    <property type="entry name" value="SUCCINATE DEHYDROGENASE [UBIQUINONE] CYTOCHROME B SMALL SUBUNIT, MITOCHONDRIAL"/>
    <property type="match status" value="1"/>
</dbReference>
<dbReference type="AlphaFoldDB" id="A0A507AU59"/>
<keyword evidence="14" id="KW-1185">Reference proteome</keyword>
<dbReference type="GO" id="GO:0046872">
    <property type="term" value="F:metal ion binding"/>
    <property type="evidence" value="ECO:0007669"/>
    <property type="project" value="UniProtKB-KW"/>
</dbReference>
<dbReference type="GO" id="GO:0048039">
    <property type="term" value="F:ubiquinone binding"/>
    <property type="evidence" value="ECO:0007669"/>
    <property type="project" value="TreeGrafter"/>
</dbReference>
<keyword evidence="7" id="KW-1133">Transmembrane helix</keyword>
<dbReference type="GO" id="GO:0020037">
    <property type="term" value="F:heme binding"/>
    <property type="evidence" value="ECO:0007669"/>
    <property type="project" value="TreeGrafter"/>
</dbReference>
<evidence type="ECO:0000256" key="9">
    <source>
        <dbReference type="ARBA" id="ARBA00023136"/>
    </source>
</evidence>
<feature type="binding site" description="axial binding residue" evidence="11">
    <location>
        <position position="127"/>
    </location>
    <ligand>
        <name>heme b</name>
        <dbReference type="ChEBI" id="CHEBI:60344"/>
        <note>ligand shared with SDHC</note>
    </ligand>
    <ligandPart>
        <name>Fe</name>
        <dbReference type="ChEBI" id="CHEBI:18248"/>
    </ligandPart>
</feature>
<evidence type="ECO:0000256" key="2">
    <source>
        <dbReference type="ARBA" id="ARBA00007294"/>
    </source>
</evidence>
<dbReference type="InParanoid" id="A0A507AU59"/>
<keyword evidence="11" id="KW-0479">Metal-binding</keyword>
<dbReference type="CDD" id="cd03496">
    <property type="entry name" value="SQR_TypeC_CybS"/>
    <property type="match status" value="1"/>
</dbReference>
<comment type="subcellular location">
    <subcellularLocation>
        <location evidence="1 12">Mitochondrion inner membrane</location>
        <topology evidence="1 12">Multi-pass membrane protein</topology>
    </subcellularLocation>
</comment>
<reference evidence="13 14" key="1">
    <citation type="submission" date="2019-06" db="EMBL/GenBank/DDBJ databases">
        <title>Draft genome sequence of the filamentous fungus Phialemoniopsis curvata isolated from diesel fuel.</title>
        <authorList>
            <person name="Varaljay V.A."/>
            <person name="Lyon W.J."/>
            <person name="Crouch A.L."/>
            <person name="Drake C.E."/>
            <person name="Hollomon J.M."/>
            <person name="Nadeau L.J."/>
            <person name="Nunn H.S."/>
            <person name="Stevenson B.S."/>
            <person name="Bojanowski C.L."/>
            <person name="Crookes-Goodson W.J."/>
        </authorList>
    </citation>
    <scope>NUCLEOTIDE SEQUENCE [LARGE SCALE GENOMIC DNA]</scope>
    <source>
        <strain evidence="13 14">D216</strain>
    </source>
</reference>
<evidence type="ECO:0000313" key="14">
    <source>
        <dbReference type="Proteomes" id="UP000319257"/>
    </source>
</evidence>
<keyword evidence="4" id="KW-0812">Transmembrane</keyword>
<dbReference type="OrthoDB" id="18577at2759"/>
<evidence type="ECO:0000256" key="3">
    <source>
        <dbReference type="ARBA" id="ARBA00022448"/>
    </source>
</evidence>
<evidence type="ECO:0000256" key="7">
    <source>
        <dbReference type="ARBA" id="ARBA00022989"/>
    </source>
</evidence>
<evidence type="ECO:0000256" key="1">
    <source>
        <dbReference type="ARBA" id="ARBA00004448"/>
    </source>
</evidence>
<evidence type="ECO:0000256" key="11">
    <source>
        <dbReference type="PIRSR" id="PIRSR607992-2"/>
    </source>
</evidence>
<dbReference type="GO" id="GO:0098796">
    <property type="term" value="C:membrane protein complex"/>
    <property type="evidence" value="ECO:0007669"/>
    <property type="project" value="UniProtKB-ARBA"/>
</dbReference>
<dbReference type="PANTHER" id="PTHR13337">
    <property type="entry name" value="SUCCINATE DEHYDROGENASE"/>
    <property type="match status" value="1"/>
</dbReference>
<evidence type="ECO:0000256" key="8">
    <source>
        <dbReference type="ARBA" id="ARBA00023128"/>
    </source>
</evidence>
<keyword evidence="3" id="KW-0813">Transport</keyword>
<evidence type="ECO:0000256" key="6">
    <source>
        <dbReference type="ARBA" id="ARBA00022946"/>
    </source>
</evidence>
<dbReference type="GO" id="GO:0006121">
    <property type="term" value="P:mitochondrial electron transport, succinate to ubiquinone"/>
    <property type="evidence" value="ECO:0007669"/>
    <property type="project" value="TreeGrafter"/>
</dbReference>
<dbReference type="InterPro" id="IPR034804">
    <property type="entry name" value="SQR/QFR_C/D"/>
</dbReference>
<dbReference type="GeneID" id="41977585"/>
<dbReference type="EMBL" id="SKBQ01000079">
    <property type="protein sequence ID" value="TPX08408.1"/>
    <property type="molecule type" value="Genomic_DNA"/>
</dbReference>
<dbReference type="InterPro" id="IPR007992">
    <property type="entry name" value="CybS"/>
</dbReference>
<name>A0A507AU59_9PEZI</name>
<dbReference type="STRING" id="1093900.A0A507AU59"/>
<dbReference type="RefSeq" id="XP_030990119.1">
    <property type="nucleotide sequence ID" value="XM_031132723.1"/>
</dbReference>
<dbReference type="Gene3D" id="1.20.1300.10">
    <property type="entry name" value="Fumarate reductase/succinate dehydrogenase, transmembrane subunit"/>
    <property type="match status" value="1"/>
</dbReference>
<dbReference type="SUPFAM" id="SSF81343">
    <property type="entry name" value="Fumarate reductase respiratory complex transmembrane subunits"/>
    <property type="match status" value="1"/>
</dbReference>
<gene>
    <name evidence="13" type="ORF">E0L32_010138</name>
</gene>
<keyword evidence="8 12" id="KW-0496">Mitochondrion</keyword>